<gene>
    <name evidence="1" type="ORF">Ga0074812_14717</name>
</gene>
<proteinExistence type="predicted"/>
<sequence>MDGPGTSAALPAAPDAPAMSDLVLVVAASGGMGRSTTADLLARRLCAAGPLVLIDDAPGLFSSRRNLPRGRNGLVAMPGYRGNYQVLAPEAPMTRIETIDIVETADPAWTTLVVDSYDSVLQLLYADSWYRLMTEPGVRVVLVSASATGPLQQAIGAARALREAGVAPEDLVAAVVDISDGRIPRPTLARMVMLEGEVGALVRVPHMPSVRAAGRLEAGHGGRAAQHAADALVRRLALEEAA</sequence>
<dbReference type="Proteomes" id="UP000198802">
    <property type="component" value="Unassembled WGS sequence"/>
</dbReference>
<evidence type="ECO:0000313" key="1">
    <source>
        <dbReference type="EMBL" id="CUU60771.1"/>
    </source>
</evidence>
<name>A0A0S4QZ62_9ACTN</name>
<dbReference type="SUPFAM" id="SSF52540">
    <property type="entry name" value="P-loop containing nucleoside triphosphate hydrolases"/>
    <property type="match status" value="1"/>
</dbReference>
<dbReference type="AlphaFoldDB" id="A0A0S4QZ62"/>
<organism evidence="1 2">
    <name type="scientific">Parafrankia irregularis</name>
    <dbReference type="NCBI Taxonomy" id="795642"/>
    <lineage>
        <taxon>Bacteria</taxon>
        <taxon>Bacillati</taxon>
        <taxon>Actinomycetota</taxon>
        <taxon>Actinomycetes</taxon>
        <taxon>Frankiales</taxon>
        <taxon>Frankiaceae</taxon>
        <taxon>Parafrankia</taxon>
    </lineage>
</organism>
<protein>
    <recommendedName>
        <fullName evidence="3">CobQ/CobB/MinD/ParA nucleotide binding domain-containing protein</fullName>
    </recommendedName>
</protein>
<evidence type="ECO:0000313" key="2">
    <source>
        <dbReference type="Proteomes" id="UP000198802"/>
    </source>
</evidence>
<dbReference type="InterPro" id="IPR027417">
    <property type="entry name" value="P-loop_NTPase"/>
</dbReference>
<accession>A0A0S4QZ62</accession>
<evidence type="ECO:0008006" key="3">
    <source>
        <dbReference type="Google" id="ProtNLM"/>
    </source>
</evidence>
<keyword evidence="2" id="KW-1185">Reference proteome</keyword>
<reference evidence="2" key="1">
    <citation type="submission" date="2015-11" db="EMBL/GenBank/DDBJ databases">
        <authorList>
            <person name="Varghese N."/>
        </authorList>
    </citation>
    <scope>NUCLEOTIDE SEQUENCE [LARGE SCALE GENOMIC DNA]</scope>
    <source>
        <strain evidence="2">DSM 45899</strain>
    </source>
</reference>
<dbReference type="EMBL" id="FAOZ01000047">
    <property type="protein sequence ID" value="CUU60771.1"/>
    <property type="molecule type" value="Genomic_DNA"/>
</dbReference>